<name>A0ABN5YPR6_9MYCO</name>
<dbReference type="NCBIfam" id="TIGR02980">
    <property type="entry name" value="SigBFG"/>
    <property type="match status" value="1"/>
</dbReference>
<dbReference type="InterPro" id="IPR007630">
    <property type="entry name" value="RNA_pol_sigma70_r4"/>
</dbReference>
<keyword evidence="10" id="KW-1185">Reference proteome</keyword>
<keyword evidence="2" id="KW-0731">Sigma factor</keyword>
<dbReference type="PANTHER" id="PTHR30385:SF4">
    <property type="entry name" value="RNA POLYMERASE SIGMA-E FACTOR"/>
    <property type="match status" value="1"/>
</dbReference>
<dbReference type="InterPro" id="IPR014284">
    <property type="entry name" value="RNA_pol_sigma-70_dom"/>
</dbReference>
<dbReference type="InterPro" id="IPR014322">
    <property type="entry name" value="RNA_pol_sigma-B/F/G"/>
</dbReference>
<dbReference type="InterPro" id="IPR013324">
    <property type="entry name" value="RNA_pol_sigma_r3/r4-like"/>
</dbReference>
<dbReference type="NCBIfam" id="TIGR02937">
    <property type="entry name" value="sigma70-ECF"/>
    <property type="match status" value="1"/>
</dbReference>
<dbReference type="EMBL" id="AP022577">
    <property type="protein sequence ID" value="BBX82329.1"/>
    <property type="molecule type" value="Genomic_DNA"/>
</dbReference>
<evidence type="ECO:0000313" key="9">
    <source>
        <dbReference type="EMBL" id="BBX82329.1"/>
    </source>
</evidence>
<keyword evidence="1" id="KW-0805">Transcription regulation</keyword>
<evidence type="ECO:0000256" key="4">
    <source>
        <dbReference type="ARBA" id="ARBA00023163"/>
    </source>
</evidence>
<evidence type="ECO:0000259" key="8">
    <source>
        <dbReference type="Pfam" id="PF04545"/>
    </source>
</evidence>
<gene>
    <name evidence="9" type="ORF">MAUB_02020</name>
</gene>
<feature type="compositionally biased region" description="Basic and acidic residues" evidence="5">
    <location>
        <begin position="1"/>
        <end position="14"/>
    </location>
</feature>
<dbReference type="Pfam" id="PF04539">
    <property type="entry name" value="Sigma70_r3"/>
    <property type="match status" value="1"/>
</dbReference>
<evidence type="ECO:0000313" key="10">
    <source>
        <dbReference type="Proteomes" id="UP000465609"/>
    </source>
</evidence>
<proteinExistence type="predicted"/>
<dbReference type="SUPFAM" id="SSF88659">
    <property type="entry name" value="Sigma3 and sigma4 domains of RNA polymerase sigma factors"/>
    <property type="match status" value="2"/>
</dbReference>
<dbReference type="PANTHER" id="PTHR30385">
    <property type="entry name" value="SIGMA FACTOR F FLAGELLAR"/>
    <property type="match status" value="1"/>
</dbReference>
<dbReference type="CDD" id="cd06171">
    <property type="entry name" value="Sigma70_r4"/>
    <property type="match status" value="1"/>
</dbReference>
<dbReference type="Proteomes" id="UP000465609">
    <property type="component" value="Chromosome"/>
</dbReference>
<keyword evidence="3" id="KW-0238">DNA-binding</keyword>
<dbReference type="InterPro" id="IPR007627">
    <property type="entry name" value="RNA_pol_sigma70_r2"/>
</dbReference>
<evidence type="ECO:0000259" key="6">
    <source>
        <dbReference type="Pfam" id="PF04539"/>
    </source>
</evidence>
<evidence type="ECO:0000259" key="7">
    <source>
        <dbReference type="Pfam" id="PF04542"/>
    </source>
</evidence>
<dbReference type="Pfam" id="PF04545">
    <property type="entry name" value="Sigma70_r4"/>
    <property type="match status" value="1"/>
</dbReference>
<dbReference type="InterPro" id="IPR000943">
    <property type="entry name" value="RNA_pol_sigma70"/>
</dbReference>
<reference evidence="9 10" key="1">
    <citation type="journal article" date="2019" name="Emerg. Microbes Infect.">
        <title>Comprehensive subspecies identification of 175 nontuberculous mycobacteria species based on 7547 genomic profiles.</title>
        <authorList>
            <person name="Matsumoto Y."/>
            <person name="Kinjo T."/>
            <person name="Motooka D."/>
            <person name="Nabeya D."/>
            <person name="Jung N."/>
            <person name="Uechi K."/>
            <person name="Horii T."/>
            <person name="Iida T."/>
            <person name="Fujita J."/>
            <person name="Nakamura S."/>
        </authorList>
    </citation>
    <scope>NUCLEOTIDE SEQUENCE [LARGE SCALE GENOMIC DNA]</scope>
    <source>
        <strain evidence="9 10">JCM 15296</strain>
    </source>
</reference>
<dbReference type="SUPFAM" id="SSF88946">
    <property type="entry name" value="Sigma2 domain of RNA polymerase sigma factors"/>
    <property type="match status" value="1"/>
</dbReference>
<evidence type="ECO:0000256" key="1">
    <source>
        <dbReference type="ARBA" id="ARBA00023015"/>
    </source>
</evidence>
<protein>
    <submittedName>
        <fullName evidence="9">Alternative sigma factor SigF</fullName>
    </submittedName>
</protein>
<sequence>MSIRLVEEDSREVGEPADAGASEESGPTTGRRESEDEYGDVITMIAVLRKMPTDSDSYARQHERIVLRCCPLADRVARHFDRRGENLEDLTQVARVGLLQAINRFDPDRGSRFIAFALPTMMGELRRYFRDYGWKVHVPRRIRDRQHDIACATAFLTNDLRRAPTIEELADALDIDRGQVVESIVAAKAYQPQSLDVNVSDDDPRSLMLGDFLGELDAGFDRVTDRESVKSLLAALPAREQKVLYLRYFGAMTQRQIADSIGVSQMHVSRILDRTLRDLRAQVGCC</sequence>
<evidence type="ECO:0000256" key="3">
    <source>
        <dbReference type="ARBA" id="ARBA00023125"/>
    </source>
</evidence>
<dbReference type="Pfam" id="PF04542">
    <property type="entry name" value="Sigma70_r2"/>
    <property type="match status" value="1"/>
</dbReference>
<accession>A0ABN5YPR6</accession>
<dbReference type="InterPro" id="IPR007624">
    <property type="entry name" value="RNA_pol_sigma70_r3"/>
</dbReference>
<dbReference type="Gene3D" id="1.20.120.1810">
    <property type="match status" value="1"/>
</dbReference>
<feature type="domain" description="RNA polymerase sigma-70 region 3" evidence="6">
    <location>
        <begin position="148"/>
        <end position="203"/>
    </location>
</feature>
<keyword evidence="4" id="KW-0804">Transcription</keyword>
<dbReference type="InterPro" id="IPR013325">
    <property type="entry name" value="RNA_pol_sigma_r2"/>
</dbReference>
<organism evidence="9 10">
    <name type="scientific">Mycolicibacterium aubagnense</name>
    <dbReference type="NCBI Taxonomy" id="319707"/>
    <lineage>
        <taxon>Bacteria</taxon>
        <taxon>Bacillati</taxon>
        <taxon>Actinomycetota</taxon>
        <taxon>Actinomycetes</taxon>
        <taxon>Mycobacteriales</taxon>
        <taxon>Mycobacteriaceae</taxon>
        <taxon>Mycolicibacterium</taxon>
    </lineage>
</organism>
<feature type="region of interest" description="Disordered" evidence="5">
    <location>
        <begin position="1"/>
        <end position="36"/>
    </location>
</feature>
<evidence type="ECO:0000256" key="2">
    <source>
        <dbReference type="ARBA" id="ARBA00023082"/>
    </source>
</evidence>
<evidence type="ECO:0000256" key="5">
    <source>
        <dbReference type="SAM" id="MobiDB-lite"/>
    </source>
</evidence>
<feature type="domain" description="RNA polymerase sigma-70 region 4" evidence="8">
    <location>
        <begin position="232"/>
        <end position="281"/>
    </location>
</feature>
<dbReference type="Gene3D" id="1.20.140.160">
    <property type="match status" value="1"/>
</dbReference>
<feature type="domain" description="RNA polymerase sigma-70 region 2" evidence="7">
    <location>
        <begin position="69"/>
        <end position="134"/>
    </location>
</feature>
<dbReference type="PRINTS" id="PR00046">
    <property type="entry name" value="SIGMA70FCT"/>
</dbReference>